<dbReference type="SUPFAM" id="SSF53901">
    <property type="entry name" value="Thiolase-like"/>
    <property type="match status" value="1"/>
</dbReference>
<dbReference type="RefSeq" id="WP_075028241.1">
    <property type="nucleotide sequence ID" value="NZ_FONR01000005.1"/>
</dbReference>
<gene>
    <name evidence="4" type="ORF">SAMN02787118_105483</name>
</gene>
<dbReference type="GO" id="GO:0044550">
    <property type="term" value="P:secondary metabolite biosynthetic process"/>
    <property type="evidence" value="ECO:0007669"/>
    <property type="project" value="TreeGrafter"/>
</dbReference>
<evidence type="ECO:0000259" key="3">
    <source>
        <dbReference type="Pfam" id="PF08541"/>
    </source>
</evidence>
<dbReference type="PANTHER" id="PTHR34069:SF2">
    <property type="entry name" value="BETA-KETOACYL-[ACYL-CARRIER-PROTEIN] SYNTHASE III"/>
    <property type="match status" value="1"/>
</dbReference>
<protein>
    <submittedName>
        <fullName evidence="4">3-Oxoacyl-[acyl-carrier-protein (ACP)] synthase III C terminal</fullName>
    </submittedName>
</protein>
<dbReference type="OrthoDB" id="9788274at2"/>
<dbReference type="InterPro" id="IPR016039">
    <property type="entry name" value="Thiolase-like"/>
</dbReference>
<accession>A0A1I2HZV6</accession>
<reference evidence="4 5" key="1">
    <citation type="submission" date="2016-10" db="EMBL/GenBank/DDBJ databases">
        <authorList>
            <person name="de Groot N.N."/>
        </authorList>
    </citation>
    <scope>NUCLEOTIDE SEQUENCE [LARGE SCALE GENOMIC DNA]</scope>
    <source>
        <strain evidence="4 5">OK461</strain>
    </source>
</reference>
<dbReference type="PANTHER" id="PTHR34069">
    <property type="entry name" value="3-OXOACYL-[ACYL-CARRIER-PROTEIN] SYNTHASE 3"/>
    <property type="match status" value="1"/>
</dbReference>
<evidence type="ECO:0000256" key="1">
    <source>
        <dbReference type="ARBA" id="ARBA00022679"/>
    </source>
</evidence>
<evidence type="ECO:0000313" key="5">
    <source>
        <dbReference type="Proteomes" id="UP000181942"/>
    </source>
</evidence>
<keyword evidence="1" id="KW-0808">Transferase</keyword>
<name>A0A1I2HZV6_9ACTN</name>
<dbReference type="Proteomes" id="UP000181942">
    <property type="component" value="Unassembled WGS sequence"/>
</dbReference>
<dbReference type="EMBL" id="FONR01000005">
    <property type="protein sequence ID" value="SFF34297.1"/>
    <property type="molecule type" value="Genomic_DNA"/>
</dbReference>
<dbReference type="AlphaFoldDB" id="A0A1I2HZV6"/>
<organism evidence="4 5">
    <name type="scientific">Streptomyces mirabilis</name>
    <dbReference type="NCBI Taxonomy" id="68239"/>
    <lineage>
        <taxon>Bacteria</taxon>
        <taxon>Bacillati</taxon>
        <taxon>Actinomycetota</taxon>
        <taxon>Actinomycetes</taxon>
        <taxon>Kitasatosporales</taxon>
        <taxon>Streptomycetaceae</taxon>
        <taxon>Streptomyces</taxon>
    </lineage>
</organism>
<dbReference type="GO" id="GO:0016747">
    <property type="term" value="F:acyltransferase activity, transferring groups other than amino-acyl groups"/>
    <property type="evidence" value="ECO:0007669"/>
    <property type="project" value="UniProtKB-ARBA"/>
</dbReference>
<dbReference type="Gene3D" id="3.40.47.10">
    <property type="match status" value="1"/>
</dbReference>
<evidence type="ECO:0000313" key="4">
    <source>
        <dbReference type="EMBL" id="SFF34297.1"/>
    </source>
</evidence>
<feature type="domain" description="Beta-ketoacyl-[acyl-carrier-protein] synthase III C-terminal" evidence="3">
    <location>
        <begin position="67"/>
        <end position="156"/>
    </location>
</feature>
<proteinExistence type="predicted"/>
<keyword evidence="2" id="KW-0012">Acyltransferase</keyword>
<evidence type="ECO:0000256" key="2">
    <source>
        <dbReference type="ARBA" id="ARBA00023315"/>
    </source>
</evidence>
<dbReference type="InterPro" id="IPR013747">
    <property type="entry name" value="ACP_syn_III_C"/>
</dbReference>
<sequence length="167" mass="17384">MGAAVLLEASATPGIIASSCMANSVGWPAATLFNPHHAPDLPRGLHIDSQRLSASFIGLDAQTKQWLKEQDTDPNALGLLCVHQPSAPFVHEFCARLGVRADIVVPTCHRTGNMGAATLPLQLSPAVEQGRLRPGGTAALFGLAGGASAGVMLINWSAPPRAPALRR</sequence>
<dbReference type="Pfam" id="PF08541">
    <property type="entry name" value="ACP_syn_III_C"/>
    <property type="match status" value="1"/>
</dbReference>